<sequence length="881" mass="93235">MSIDSFGTLSPFANGDGQARLFSLPKLAKALGITLDRLPYCLRVLLENLLRHEDGDTVLAADIEALARSAPGSRPSREVGFFPSRVLMPDSSGVPAICDLAGMRDEVAAQGGDPRLIDTVIPVDVVIDHSVMVDFAGVPDAVTRNMALEFRRARERYAMLRWSETAFAGLRIVPPGNGILHQINLEYLATVVSVERQGTSVLAIPDTLVGTDSHTPMINGLGVLGWGVGGIEAASAMLGQPISMLIPAVVGCRLTGHLRPGVTATDLVLHLTAVMRGSGVTGCFVEFCGAGLDGLPVADRATIANMAVEWGATLGFFPIDGQTITYLAGTARAPEQVQRVSDYAHAQQLWRGGAEPAFDRILEVNLGTVLRCLAGPRRPDQRVRLADASRSFLDLAAAPAAQDPHPANGDIVIAAITSCTNTSNPAVMLAAGLLARNATALGLRPRRWVKTSLSPGSRRVSEYLEATGLQASLDALGFQPVGYGCMTCMGNSGPLAPEVEDAIHGRAVTAVAVLSGNRNFEGRVHPLVRASYLASPPLVIAYAIAGSILIDLETEPLGQSTTGQTVYLRDIWPSDAEIAALTEAAVTRALFAEGYRDLFHGPALWRDLHGPATPLFPWDAASTYLRRPPYTAIRPALGALPHIRGARPIAILGDDITTDHIAPVGAVPADSAVAAYLQASHVAPDAFDSLASRRANAEIVARTAFSNIRLRNLMAEGSEGSVTTHQPSGELMRLFEASERYRSEGTPLIIVAGANYGMGSSRDTAAKAVQLIGVRAVLAESFERIHRSNLVGMGVMPLQFQAGTTRAGLALDGDETFDILGLSAAEPLGEVCCLIHRSSGRTDAHRLHLRIDTSREMAWCKAGGILPFVGGSLARAPTITA</sequence>
<keyword evidence="5" id="KW-0479">Metal-binding</keyword>
<dbReference type="RefSeq" id="WP_227309293.1">
    <property type="nucleotide sequence ID" value="NZ_JAESVA010000008.1"/>
</dbReference>
<keyword evidence="7 10" id="KW-0411">Iron-sulfur</keyword>
<evidence type="ECO:0000259" key="12">
    <source>
        <dbReference type="Pfam" id="PF00694"/>
    </source>
</evidence>
<dbReference type="NCBIfam" id="NF006757">
    <property type="entry name" value="PRK09277.1"/>
    <property type="match status" value="1"/>
</dbReference>
<evidence type="ECO:0000256" key="1">
    <source>
        <dbReference type="ARBA" id="ARBA00001966"/>
    </source>
</evidence>
<dbReference type="NCBIfam" id="NF009520">
    <property type="entry name" value="PRK12881.1"/>
    <property type="match status" value="1"/>
</dbReference>
<dbReference type="Gene3D" id="3.30.499.10">
    <property type="entry name" value="Aconitase, domain 3"/>
    <property type="match status" value="2"/>
</dbReference>
<accession>A0A963Z5X3</accession>
<comment type="function">
    <text evidence="10">Catalyzes the isomerization of citrate to isocitrate via cis-aconitate.</text>
</comment>
<keyword evidence="4 10" id="KW-0004">4Fe-4S</keyword>
<evidence type="ECO:0000313" key="14">
    <source>
        <dbReference type="Proteomes" id="UP000721844"/>
    </source>
</evidence>
<dbReference type="InterPro" id="IPR000573">
    <property type="entry name" value="AconitaseA/IPMdHydase_ssu_swvl"/>
</dbReference>
<dbReference type="PRINTS" id="PR00415">
    <property type="entry name" value="ACONITASE"/>
</dbReference>
<comment type="catalytic activity">
    <reaction evidence="9 10">
        <text>citrate = D-threo-isocitrate</text>
        <dbReference type="Rhea" id="RHEA:10336"/>
        <dbReference type="ChEBI" id="CHEBI:15562"/>
        <dbReference type="ChEBI" id="CHEBI:16947"/>
        <dbReference type="EC" id="4.2.1.3"/>
    </reaction>
</comment>
<comment type="caution">
    <text evidence="13">The sequence shown here is derived from an EMBL/GenBank/DDBJ whole genome shotgun (WGS) entry which is preliminary data.</text>
</comment>
<dbReference type="EMBL" id="JAESVA010000008">
    <property type="protein sequence ID" value="MCB8882635.1"/>
    <property type="molecule type" value="Genomic_DNA"/>
</dbReference>
<comment type="pathway">
    <text evidence="2">Carbohydrate metabolism; tricarboxylic acid cycle; isocitrate from oxaloacetate: step 2/2.</text>
</comment>
<dbReference type="InterPro" id="IPR015928">
    <property type="entry name" value="Aconitase/3IPM_dehydase_swvl"/>
</dbReference>
<dbReference type="Gene3D" id="6.10.190.10">
    <property type="match status" value="1"/>
</dbReference>
<dbReference type="InterPro" id="IPR001030">
    <property type="entry name" value="Acoase/IPM_deHydtase_lsu_aba"/>
</dbReference>
<dbReference type="GO" id="GO:0046872">
    <property type="term" value="F:metal ion binding"/>
    <property type="evidence" value="ECO:0007669"/>
    <property type="project" value="UniProtKB-KW"/>
</dbReference>
<evidence type="ECO:0000259" key="11">
    <source>
        <dbReference type="Pfam" id="PF00330"/>
    </source>
</evidence>
<dbReference type="InterPro" id="IPR036008">
    <property type="entry name" value="Aconitase_4Fe-4S_dom"/>
</dbReference>
<dbReference type="Gene3D" id="3.20.19.10">
    <property type="entry name" value="Aconitase, domain 4"/>
    <property type="match status" value="1"/>
</dbReference>
<reference evidence="13 14" key="1">
    <citation type="journal article" date="2021" name="Microorganisms">
        <title>Acidisoma silvae sp. nov. and Acidisomacellulosilytica sp. nov., Two Acidophilic Bacteria Isolated from Decaying Wood, Hydrolyzing Cellulose and Producing Poly-3-hydroxybutyrate.</title>
        <authorList>
            <person name="Mieszkin S."/>
            <person name="Pouder E."/>
            <person name="Uroz S."/>
            <person name="Simon-Colin C."/>
            <person name="Alain K."/>
        </authorList>
    </citation>
    <scope>NUCLEOTIDE SEQUENCE [LARGE SCALE GENOMIC DNA]</scope>
    <source>
        <strain evidence="13 14">HW T5.17</strain>
    </source>
</reference>
<organism evidence="13 14">
    <name type="scientific">Acidisoma cellulosilyticum</name>
    <dbReference type="NCBI Taxonomy" id="2802395"/>
    <lineage>
        <taxon>Bacteria</taxon>
        <taxon>Pseudomonadati</taxon>
        <taxon>Pseudomonadota</taxon>
        <taxon>Alphaproteobacteria</taxon>
        <taxon>Acetobacterales</taxon>
        <taxon>Acidocellaceae</taxon>
        <taxon>Acidisoma</taxon>
    </lineage>
</organism>
<dbReference type="EC" id="4.2.1.3" evidence="10"/>
<evidence type="ECO:0000256" key="4">
    <source>
        <dbReference type="ARBA" id="ARBA00022485"/>
    </source>
</evidence>
<dbReference type="PANTHER" id="PTHR11670">
    <property type="entry name" value="ACONITASE/IRON-RESPONSIVE ELEMENT FAMILY MEMBER"/>
    <property type="match status" value="1"/>
</dbReference>
<evidence type="ECO:0000256" key="3">
    <source>
        <dbReference type="ARBA" id="ARBA00007185"/>
    </source>
</evidence>
<dbReference type="GO" id="GO:0003994">
    <property type="term" value="F:aconitate hydratase activity"/>
    <property type="evidence" value="ECO:0007669"/>
    <property type="project" value="UniProtKB-EC"/>
</dbReference>
<dbReference type="FunFam" id="3.20.19.10:FF:000001">
    <property type="entry name" value="Aconitate hydratase"/>
    <property type="match status" value="1"/>
</dbReference>
<gene>
    <name evidence="13" type="primary">acnA</name>
    <name evidence="13" type="ORF">ACELLULO517_20490</name>
</gene>
<dbReference type="SUPFAM" id="SSF53732">
    <property type="entry name" value="Aconitase iron-sulfur domain"/>
    <property type="match status" value="1"/>
</dbReference>
<dbReference type="InterPro" id="IPR006249">
    <property type="entry name" value="Aconitase/IRP2"/>
</dbReference>
<evidence type="ECO:0000256" key="7">
    <source>
        <dbReference type="ARBA" id="ARBA00023014"/>
    </source>
</evidence>
<evidence type="ECO:0000256" key="5">
    <source>
        <dbReference type="ARBA" id="ARBA00022723"/>
    </source>
</evidence>
<dbReference type="PROSITE" id="PS01244">
    <property type="entry name" value="ACONITASE_2"/>
    <property type="match status" value="1"/>
</dbReference>
<name>A0A963Z5X3_9PROT</name>
<evidence type="ECO:0000256" key="6">
    <source>
        <dbReference type="ARBA" id="ARBA00023004"/>
    </source>
</evidence>
<evidence type="ECO:0000256" key="10">
    <source>
        <dbReference type="RuleBase" id="RU361275"/>
    </source>
</evidence>
<keyword evidence="6 10" id="KW-0408">Iron</keyword>
<dbReference type="InterPro" id="IPR015931">
    <property type="entry name" value="Acnase/IPM_dHydase_lsu_aba_1/3"/>
</dbReference>
<dbReference type="Proteomes" id="UP000721844">
    <property type="component" value="Unassembled WGS sequence"/>
</dbReference>
<dbReference type="Pfam" id="PF00330">
    <property type="entry name" value="Aconitase"/>
    <property type="match status" value="1"/>
</dbReference>
<dbReference type="SUPFAM" id="SSF52016">
    <property type="entry name" value="LeuD/IlvD-like"/>
    <property type="match status" value="1"/>
</dbReference>
<feature type="domain" description="Aconitase A/isopropylmalate dehydratase small subunit swivel" evidence="12">
    <location>
        <begin position="675"/>
        <end position="802"/>
    </location>
</feature>
<dbReference type="AlphaFoldDB" id="A0A963Z5X3"/>
<feature type="domain" description="Aconitase/3-isopropylmalate dehydratase large subunit alpha/beta/alpha" evidence="11">
    <location>
        <begin position="78"/>
        <end position="546"/>
    </location>
</feature>
<protein>
    <recommendedName>
        <fullName evidence="10">Aconitate hydratase</fullName>
        <shortName evidence="10">Aconitase</shortName>
        <ecNumber evidence="10">4.2.1.3</ecNumber>
    </recommendedName>
</protein>
<evidence type="ECO:0000313" key="13">
    <source>
        <dbReference type="EMBL" id="MCB8882635.1"/>
    </source>
</evidence>
<dbReference type="GO" id="GO:0051539">
    <property type="term" value="F:4 iron, 4 sulfur cluster binding"/>
    <property type="evidence" value="ECO:0007669"/>
    <property type="project" value="UniProtKB-KW"/>
</dbReference>
<dbReference type="Pfam" id="PF00694">
    <property type="entry name" value="Aconitase_C"/>
    <property type="match status" value="1"/>
</dbReference>
<keyword evidence="14" id="KW-1185">Reference proteome</keyword>
<evidence type="ECO:0000256" key="2">
    <source>
        <dbReference type="ARBA" id="ARBA00004717"/>
    </source>
</evidence>
<dbReference type="PROSITE" id="PS00450">
    <property type="entry name" value="ACONITASE_1"/>
    <property type="match status" value="1"/>
</dbReference>
<proteinExistence type="inferred from homology"/>
<evidence type="ECO:0000256" key="9">
    <source>
        <dbReference type="ARBA" id="ARBA00023501"/>
    </source>
</evidence>
<comment type="cofactor">
    <cofactor evidence="1">
        <name>[4Fe-4S] cluster</name>
        <dbReference type="ChEBI" id="CHEBI:49883"/>
    </cofactor>
</comment>
<evidence type="ECO:0000256" key="8">
    <source>
        <dbReference type="ARBA" id="ARBA00023239"/>
    </source>
</evidence>
<dbReference type="InterPro" id="IPR018136">
    <property type="entry name" value="Aconitase_4Fe-4S_BS"/>
</dbReference>
<keyword evidence="8 10" id="KW-0456">Lyase</keyword>
<comment type="similarity">
    <text evidence="3 10">Belongs to the aconitase/IPM isomerase family.</text>
</comment>
<dbReference type="NCBIfam" id="TIGR01341">
    <property type="entry name" value="aconitase_1"/>
    <property type="match status" value="1"/>
</dbReference>